<evidence type="ECO:0000313" key="1">
    <source>
        <dbReference type="EMBL" id="KAF0034536.1"/>
    </source>
</evidence>
<organism evidence="1 2">
    <name type="scientific">Scophthalmus maximus</name>
    <name type="common">Turbot</name>
    <name type="synonym">Psetta maxima</name>
    <dbReference type="NCBI Taxonomy" id="52904"/>
    <lineage>
        <taxon>Eukaryota</taxon>
        <taxon>Metazoa</taxon>
        <taxon>Chordata</taxon>
        <taxon>Craniata</taxon>
        <taxon>Vertebrata</taxon>
        <taxon>Euteleostomi</taxon>
        <taxon>Actinopterygii</taxon>
        <taxon>Neopterygii</taxon>
        <taxon>Teleostei</taxon>
        <taxon>Neoteleostei</taxon>
        <taxon>Acanthomorphata</taxon>
        <taxon>Carangaria</taxon>
        <taxon>Pleuronectiformes</taxon>
        <taxon>Pleuronectoidei</taxon>
        <taxon>Scophthalmidae</taxon>
        <taxon>Scophthalmus</taxon>
    </lineage>
</organism>
<reference evidence="1 2" key="1">
    <citation type="submission" date="2019-06" db="EMBL/GenBank/DDBJ databases">
        <title>Draft genomes of female and male turbot (Scophthalmus maximus).</title>
        <authorList>
            <person name="Xu H."/>
            <person name="Xu X.-W."/>
            <person name="Shao C."/>
            <person name="Chen S."/>
        </authorList>
    </citation>
    <scope>NUCLEOTIDE SEQUENCE [LARGE SCALE GENOMIC DNA]</scope>
    <source>
        <strain evidence="1">Ysfricsl-2016a</strain>
        <tissue evidence="1">Blood</tissue>
    </source>
</reference>
<name>A0A6A4SHA3_SCOMX</name>
<dbReference type="AlphaFoldDB" id="A0A6A4SHA3"/>
<protein>
    <submittedName>
        <fullName evidence="1">Uncharacterized protein</fullName>
    </submittedName>
</protein>
<accession>A0A6A4SHA3</accession>
<comment type="caution">
    <text evidence="1">The sequence shown here is derived from an EMBL/GenBank/DDBJ whole genome shotgun (WGS) entry which is preliminary data.</text>
</comment>
<dbReference type="EMBL" id="VEVO01000011">
    <property type="protein sequence ID" value="KAF0034536.1"/>
    <property type="molecule type" value="Genomic_DNA"/>
</dbReference>
<sequence length="127" mass="14059">MLRVESMCRGTERVPAPKLWVTAKTKSCLDTTAPVLPHLTSGKNCVDLIGIEDRYVDVKSGCVCESVNLITQTIDTQEHPIMSEERVCPNLASYNMCTGSRGQILRSLATSTSPYLHHRVQNSPIRT</sequence>
<gene>
    <name evidence="1" type="ORF">F2P81_012294</name>
</gene>
<proteinExistence type="predicted"/>
<evidence type="ECO:0000313" key="2">
    <source>
        <dbReference type="Proteomes" id="UP000438429"/>
    </source>
</evidence>
<dbReference type="Proteomes" id="UP000438429">
    <property type="component" value="Unassembled WGS sequence"/>
</dbReference>